<feature type="transmembrane region" description="Helical" evidence="2">
    <location>
        <begin position="123"/>
        <end position="143"/>
    </location>
</feature>
<evidence type="ECO:0000313" key="3">
    <source>
        <dbReference type="EMBL" id="KAF3842194.1"/>
    </source>
</evidence>
<dbReference type="AlphaFoldDB" id="A0A7J5XYI2"/>
<keyword evidence="2" id="KW-0472">Membrane</keyword>
<proteinExistence type="predicted"/>
<organism evidence="3 4">
    <name type="scientific">Dissostichus mawsoni</name>
    <name type="common">Antarctic cod</name>
    <dbReference type="NCBI Taxonomy" id="36200"/>
    <lineage>
        <taxon>Eukaryota</taxon>
        <taxon>Metazoa</taxon>
        <taxon>Chordata</taxon>
        <taxon>Craniata</taxon>
        <taxon>Vertebrata</taxon>
        <taxon>Euteleostomi</taxon>
        <taxon>Actinopterygii</taxon>
        <taxon>Neopterygii</taxon>
        <taxon>Teleostei</taxon>
        <taxon>Neoteleostei</taxon>
        <taxon>Acanthomorphata</taxon>
        <taxon>Eupercaria</taxon>
        <taxon>Perciformes</taxon>
        <taxon>Notothenioidei</taxon>
        <taxon>Nototheniidae</taxon>
        <taxon>Dissostichus</taxon>
    </lineage>
</organism>
<dbReference type="Proteomes" id="UP000518266">
    <property type="component" value="Unassembled WGS sequence"/>
</dbReference>
<gene>
    <name evidence="3" type="ORF">F7725_024145</name>
</gene>
<evidence type="ECO:0000313" key="4">
    <source>
        <dbReference type="Proteomes" id="UP000518266"/>
    </source>
</evidence>
<keyword evidence="2" id="KW-1133">Transmembrane helix</keyword>
<feature type="region of interest" description="Disordered" evidence="1">
    <location>
        <begin position="1"/>
        <end position="21"/>
    </location>
</feature>
<feature type="transmembrane region" description="Helical" evidence="2">
    <location>
        <begin position="81"/>
        <end position="103"/>
    </location>
</feature>
<accession>A0A7J5XYI2</accession>
<keyword evidence="4" id="KW-1185">Reference proteome</keyword>
<reference evidence="3 4" key="1">
    <citation type="submission" date="2020-03" db="EMBL/GenBank/DDBJ databases">
        <title>Dissostichus mawsoni Genome sequencing and assembly.</title>
        <authorList>
            <person name="Park H."/>
        </authorList>
    </citation>
    <scope>NUCLEOTIDE SEQUENCE [LARGE SCALE GENOMIC DNA]</scope>
    <source>
        <strain evidence="3">DM0001</strain>
        <tissue evidence="3">Muscle</tissue>
    </source>
</reference>
<evidence type="ECO:0000256" key="1">
    <source>
        <dbReference type="SAM" id="MobiDB-lite"/>
    </source>
</evidence>
<sequence length="173" mass="19069">MFHSPPNEAPQQGVPNLIEEQPENGRVRVEVGVRVDGRQPQQIEQTRTASLTTEAELRQITSGSSLNNSCIKNRIEKNINVGVICSFLFIKMLAIVADNILMFNPWMPLSRVAVVTYLHTATSLGNLYCPIIHLVLCALCGLVDSLSLSRPKMHGAASVSLSYFFFISITLAQ</sequence>
<comment type="caution">
    <text evidence="3">The sequence shown here is derived from an EMBL/GenBank/DDBJ whole genome shotgun (WGS) entry which is preliminary data.</text>
</comment>
<evidence type="ECO:0000256" key="2">
    <source>
        <dbReference type="SAM" id="Phobius"/>
    </source>
</evidence>
<dbReference type="EMBL" id="JAAKFY010000019">
    <property type="protein sequence ID" value="KAF3842194.1"/>
    <property type="molecule type" value="Genomic_DNA"/>
</dbReference>
<keyword evidence="2" id="KW-0812">Transmembrane</keyword>
<protein>
    <submittedName>
        <fullName evidence="3">Uncharacterized protein</fullName>
    </submittedName>
</protein>
<name>A0A7J5XYI2_DISMA</name>
<feature type="transmembrane region" description="Helical" evidence="2">
    <location>
        <begin position="155"/>
        <end position="172"/>
    </location>
</feature>